<name>A0ABV5SJ33_9ACTN</name>
<evidence type="ECO:0000313" key="5">
    <source>
        <dbReference type="Proteomes" id="UP001589532"/>
    </source>
</evidence>
<dbReference type="Proteomes" id="UP001589532">
    <property type="component" value="Unassembled WGS sequence"/>
</dbReference>
<dbReference type="GO" id="GO:0016787">
    <property type="term" value="F:hydrolase activity"/>
    <property type="evidence" value="ECO:0007669"/>
    <property type="project" value="UniProtKB-KW"/>
</dbReference>
<organism evidence="4 5">
    <name type="scientific">Nonomuraea helvata</name>
    <dbReference type="NCBI Taxonomy" id="37484"/>
    <lineage>
        <taxon>Bacteria</taxon>
        <taxon>Bacillati</taxon>
        <taxon>Actinomycetota</taxon>
        <taxon>Actinomycetes</taxon>
        <taxon>Streptosporangiales</taxon>
        <taxon>Streptosporangiaceae</taxon>
        <taxon>Nonomuraea</taxon>
    </lineage>
</organism>
<feature type="region of interest" description="Disordered" evidence="2">
    <location>
        <begin position="65"/>
        <end position="125"/>
    </location>
</feature>
<keyword evidence="5" id="KW-1185">Reference proteome</keyword>
<dbReference type="Gene3D" id="3.40.50.1820">
    <property type="entry name" value="alpha/beta hydrolase"/>
    <property type="match status" value="1"/>
</dbReference>
<dbReference type="InterPro" id="IPR029058">
    <property type="entry name" value="AB_hydrolase_fold"/>
</dbReference>
<dbReference type="SUPFAM" id="SSF53474">
    <property type="entry name" value="alpha/beta-Hydrolases"/>
    <property type="match status" value="1"/>
</dbReference>
<evidence type="ECO:0000256" key="2">
    <source>
        <dbReference type="SAM" id="MobiDB-lite"/>
    </source>
</evidence>
<accession>A0ABV5SJ33</accession>
<dbReference type="Pfam" id="PF00561">
    <property type="entry name" value="Abhydrolase_1"/>
    <property type="match status" value="1"/>
</dbReference>
<dbReference type="InterPro" id="IPR000073">
    <property type="entry name" value="AB_hydrolase_1"/>
</dbReference>
<sequence length="125" mass="13400">MTQTRPVSVTHRTIDVDGVEIFYREAGPPDAPVLLLPHGYPCSSYEFRNLLPALGDRRRLVAPDLPGFGYSGTPGRDRFSGDDARMVPQGAGVPARAPAAHADRLGPARRLHAGGVRQGLPPRPA</sequence>
<reference evidence="4 5" key="1">
    <citation type="submission" date="2024-09" db="EMBL/GenBank/DDBJ databases">
        <authorList>
            <person name="Sun Q."/>
            <person name="Mori K."/>
        </authorList>
    </citation>
    <scope>NUCLEOTIDE SEQUENCE [LARGE SCALE GENOMIC DNA]</scope>
    <source>
        <strain evidence="4 5">JCM 3143</strain>
    </source>
</reference>
<dbReference type="EMBL" id="JBHMBW010000108">
    <property type="protein sequence ID" value="MFB9631692.1"/>
    <property type="molecule type" value="Genomic_DNA"/>
</dbReference>
<feature type="compositionally biased region" description="Basic and acidic residues" evidence="2">
    <location>
        <begin position="75"/>
        <end position="85"/>
    </location>
</feature>
<protein>
    <submittedName>
        <fullName evidence="4">Alpha/beta fold hydrolase</fullName>
    </submittedName>
</protein>
<dbReference type="PANTHER" id="PTHR42977:SF3">
    <property type="entry name" value="AB HYDROLASE-1 DOMAIN-CONTAINING PROTEIN"/>
    <property type="match status" value="1"/>
</dbReference>
<proteinExistence type="predicted"/>
<feature type="domain" description="AB hydrolase-1" evidence="3">
    <location>
        <begin position="32"/>
        <end position="82"/>
    </location>
</feature>
<evidence type="ECO:0000259" key="3">
    <source>
        <dbReference type="Pfam" id="PF00561"/>
    </source>
</evidence>
<comment type="caution">
    <text evidence="4">The sequence shown here is derived from an EMBL/GenBank/DDBJ whole genome shotgun (WGS) entry which is preliminary data.</text>
</comment>
<gene>
    <name evidence="4" type="ORF">ACFFSA_52275</name>
</gene>
<dbReference type="RefSeq" id="WP_344994238.1">
    <property type="nucleotide sequence ID" value="NZ_BAAAXV010000008.1"/>
</dbReference>
<dbReference type="PANTHER" id="PTHR42977">
    <property type="entry name" value="HYDROLASE-RELATED"/>
    <property type="match status" value="1"/>
</dbReference>
<evidence type="ECO:0000313" key="4">
    <source>
        <dbReference type="EMBL" id="MFB9631692.1"/>
    </source>
</evidence>
<evidence type="ECO:0000256" key="1">
    <source>
        <dbReference type="ARBA" id="ARBA00022801"/>
    </source>
</evidence>
<keyword evidence="1 4" id="KW-0378">Hydrolase</keyword>
<dbReference type="InterPro" id="IPR051340">
    <property type="entry name" value="Haloalkane_dehalogenase"/>
</dbReference>
<feature type="compositionally biased region" description="Low complexity" evidence="2">
    <location>
        <begin position="87"/>
        <end position="100"/>
    </location>
</feature>